<dbReference type="Gene3D" id="3.30.530.20">
    <property type="match status" value="1"/>
</dbReference>
<dbReference type="EMBL" id="FZNP01000001">
    <property type="protein sequence ID" value="SNR29116.1"/>
    <property type="molecule type" value="Genomic_DNA"/>
</dbReference>
<feature type="domain" description="Activator of Hsp90 ATPase homologue 1/2-like C-terminal" evidence="2">
    <location>
        <begin position="28"/>
        <end position="159"/>
    </location>
</feature>
<reference evidence="4" key="1">
    <citation type="submission" date="2017-06" db="EMBL/GenBank/DDBJ databases">
        <authorList>
            <person name="Varghese N."/>
            <person name="Submissions S."/>
        </authorList>
    </citation>
    <scope>NUCLEOTIDE SEQUENCE [LARGE SCALE GENOMIC DNA]</scope>
    <source>
        <strain evidence="4">DSM 44485</strain>
    </source>
</reference>
<dbReference type="Proteomes" id="UP000198420">
    <property type="component" value="Unassembled WGS sequence"/>
</dbReference>
<dbReference type="Pfam" id="PF08327">
    <property type="entry name" value="AHSA1"/>
    <property type="match status" value="1"/>
</dbReference>
<comment type="similarity">
    <text evidence="1">Belongs to the AHA1 family.</text>
</comment>
<keyword evidence="4" id="KW-1185">Reference proteome</keyword>
<evidence type="ECO:0000313" key="4">
    <source>
        <dbReference type="Proteomes" id="UP000198420"/>
    </source>
</evidence>
<dbReference type="AlphaFoldDB" id="A0A238V4G1"/>
<evidence type="ECO:0000259" key="2">
    <source>
        <dbReference type="Pfam" id="PF08327"/>
    </source>
</evidence>
<accession>A0A238V4G1</accession>
<sequence>MTAWPPRGAGLVVSAPSGTEILLTRTFDAPRRRVFDAFTRPELLRQWHGARGWRLAVCEIDLRPGGAWRFVSRGPGSAEMGYGGVFFEVDAPARLVQSEIRDDWEAGEALVTTVFDERDGRTAMNITVRYPTREIRDSVLRSPMRRGAGQSYDRLDDLLSEGHHP</sequence>
<gene>
    <name evidence="3" type="ORF">SAMN06265355_101905</name>
</gene>
<dbReference type="InterPro" id="IPR023393">
    <property type="entry name" value="START-like_dom_sf"/>
</dbReference>
<dbReference type="OrthoDB" id="5185819at2"/>
<name>A0A238V4G1_9ACTN</name>
<evidence type="ECO:0000256" key="1">
    <source>
        <dbReference type="ARBA" id="ARBA00006817"/>
    </source>
</evidence>
<dbReference type="RefSeq" id="WP_089310225.1">
    <property type="nucleotide sequence ID" value="NZ_FZNP01000001.1"/>
</dbReference>
<dbReference type="CDD" id="cd07826">
    <property type="entry name" value="SRPBCC_CalC_Aha1-like_9"/>
    <property type="match status" value="1"/>
</dbReference>
<protein>
    <submittedName>
        <fullName evidence="3">Uncharacterized conserved protein YndB, AHSA1/START domain</fullName>
    </submittedName>
</protein>
<dbReference type="SUPFAM" id="SSF55961">
    <property type="entry name" value="Bet v1-like"/>
    <property type="match status" value="1"/>
</dbReference>
<organism evidence="3 4">
    <name type="scientific">Actinomadura mexicana</name>
    <dbReference type="NCBI Taxonomy" id="134959"/>
    <lineage>
        <taxon>Bacteria</taxon>
        <taxon>Bacillati</taxon>
        <taxon>Actinomycetota</taxon>
        <taxon>Actinomycetes</taxon>
        <taxon>Streptosporangiales</taxon>
        <taxon>Thermomonosporaceae</taxon>
        <taxon>Actinomadura</taxon>
    </lineage>
</organism>
<proteinExistence type="inferred from homology"/>
<dbReference type="InterPro" id="IPR013538">
    <property type="entry name" value="ASHA1/2-like_C"/>
</dbReference>
<evidence type="ECO:0000313" key="3">
    <source>
        <dbReference type="EMBL" id="SNR29116.1"/>
    </source>
</evidence>